<dbReference type="EMBL" id="CZQE01000021">
    <property type="protein sequence ID" value="CUS43235.1"/>
    <property type="molecule type" value="Genomic_DNA"/>
</dbReference>
<gene>
    <name evidence="1" type="ORF">MGWOODY_Smn3589</name>
</gene>
<protein>
    <submittedName>
        <fullName evidence="1">Uncharacterized protein</fullName>
    </submittedName>
</protein>
<organism evidence="1">
    <name type="scientific">hydrothermal vent metagenome</name>
    <dbReference type="NCBI Taxonomy" id="652676"/>
    <lineage>
        <taxon>unclassified sequences</taxon>
        <taxon>metagenomes</taxon>
        <taxon>ecological metagenomes</taxon>
    </lineage>
</organism>
<dbReference type="AlphaFoldDB" id="A0A160TEW0"/>
<evidence type="ECO:0000313" key="1">
    <source>
        <dbReference type="EMBL" id="CUS43235.1"/>
    </source>
</evidence>
<proteinExistence type="predicted"/>
<name>A0A160TEW0_9ZZZZ</name>
<sequence>MRLGVLALIGAIAGLAIAEGLSATDRSRYDRLLSSVDIAPPGAAGAPQG</sequence>
<reference evidence="1" key="1">
    <citation type="submission" date="2015-10" db="EMBL/GenBank/DDBJ databases">
        <authorList>
            <person name="Gilbert D.G."/>
        </authorList>
    </citation>
    <scope>NUCLEOTIDE SEQUENCE</scope>
</reference>
<accession>A0A160TEW0</accession>